<dbReference type="Gene3D" id="2.40.160.50">
    <property type="entry name" value="membrane protein fhac: a member of the omp85/tpsb transporter family"/>
    <property type="match status" value="1"/>
</dbReference>
<dbReference type="STRING" id="1420916.AU14_00915"/>
<evidence type="ECO:0000313" key="1">
    <source>
        <dbReference type="EMBL" id="AHI29905.1"/>
    </source>
</evidence>
<name>W5YLK8_9GAMM</name>
<protein>
    <recommendedName>
        <fullName evidence="3">Haemolysin activator HlyB C-terminal domain-containing protein</fullName>
    </recommendedName>
</protein>
<accession>W5YLK8</accession>
<dbReference type="RefSeq" id="WP_041338220.1">
    <property type="nucleotide sequence ID" value="NZ_CP007151.1"/>
</dbReference>
<dbReference type="HOGENOM" id="CLU_705577_0_0_6"/>
<evidence type="ECO:0008006" key="3">
    <source>
        <dbReference type="Google" id="ProtNLM"/>
    </source>
</evidence>
<keyword evidence="2" id="KW-1185">Reference proteome</keyword>
<organism evidence="1 2">
    <name type="scientific">Marinobacter similis</name>
    <dbReference type="NCBI Taxonomy" id="1420916"/>
    <lineage>
        <taxon>Bacteria</taxon>
        <taxon>Pseudomonadati</taxon>
        <taxon>Pseudomonadota</taxon>
        <taxon>Gammaproteobacteria</taxon>
        <taxon>Pseudomonadales</taxon>
        <taxon>Marinobacteraceae</taxon>
        <taxon>Marinobacter</taxon>
    </lineage>
</organism>
<dbReference type="EMBL" id="CP007151">
    <property type="protein sequence ID" value="AHI29905.1"/>
    <property type="molecule type" value="Genomic_DNA"/>
</dbReference>
<dbReference type="OrthoDB" id="6365842at2"/>
<reference evidence="1 2" key="1">
    <citation type="journal article" date="2014" name="Genome Announc.">
        <title>Draft Genome Sequences of Marinobacter similis A3d10T and Marinobacter salarius R9SW1T.</title>
        <authorList>
            <person name="Ivanova E.P."/>
            <person name="Ng H.J."/>
            <person name="Webb H.K."/>
            <person name="Feng G."/>
            <person name="Oshima K."/>
            <person name="Hattori M."/>
            <person name="Ohkuma M."/>
            <person name="Sergeev A.F."/>
            <person name="Mikhailov V.V."/>
            <person name="Crawford R.J."/>
            <person name="Sawabe T."/>
        </authorList>
    </citation>
    <scope>NUCLEOTIDE SEQUENCE [LARGE SCALE GENOMIC DNA]</scope>
    <source>
        <strain evidence="1 2">A3d10</strain>
    </source>
</reference>
<evidence type="ECO:0000313" key="2">
    <source>
        <dbReference type="Proteomes" id="UP000061489"/>
    </source>
</evidence>
<gene>
    <name evidence="1" type="ORF">AU14_00915</name>
</gene>
<dbReference type="Proteomes" id="UP000061489">
    <property type="component" value="Chromosome"/>
</dbReference>
<proteinExistence type="predicted"/>
<dbReference type="AlphaFoldDB" id="W5YLK8"/>
<sequence>MLNLNPGNVLESVTRYVASKVRFSGKTDANRDQIRDTLGLVGNDLIWSQHQFGINYQDSNGWRNGEDTNQLALNYGISLSDIVLGFQYQASDYSGFSVGSGHRFDSDRSQRALKLTGTRRWFSWRGLNFSGVLSHSVEKKTVTEDRGWEEDSLHQLSKLGIEARKEGQLLSGVTSSASIAAFGGVDLQEVDHASGGDVSRDRFQKLALSASLSKKAHDWTFGLGGRYQFADSDLPESEWQSVAGPSLAIGYNGKSRQAPEGGWLKLHAGSPKFQLPLFSAVRSSVTMSVLRGWTPNLDFTGERSGNASVGELSLRLAARDFSAAMSVGKILDASDGMMEVPTRPDLSLSFSVGL</sequence>
<dbReference type="KEGG" id="msx:AU14_00915"/>